<comment type="caution">
    <text evidence="1">The sequence shown here is derived from an EMBL/GenBank/DDBJ whole genome shotgun (WGS) entry which is preliminary data.</text>
</comment>
<sequence length="205" mass="21311">MILQSRFDTINKRGCRPEHRERNFIGILGAILGALGGATIPSAVTFGTIALGAGIGLAAGSQIDAGIARSNMADLNALNAKRNAELTISKISLQKDITDLTLKQHKDKTQKQLRKIELAQNVSGADPSSPSFLITAENFAADAQIDAYAIQAAGSAEEAALVAERAGFEQEAVIQGMKRKSARTSGFAGAGATLLTGVGKFADAT</sequence>
<name>A0A0F9WGQ2_9ZZZZ</name>
<organism evidence="1">
    <name type="scientific">marine sediment metagenome</name>
    <dbReference type="NCBI Taxonomy" id="412755"/>
    <lineage>
        <taxon>unclassified sequences</taxon>
        <taxon>metagenomes</taxon>
        <taxon>ecological metagenomes</taxon>
    </lineage>
</organism>
<gene>
    <name evidence="1" type="ORF">LCGC14_0359680</name>
</gene>
<reference evidence="1" key="1">
    <citation type="journal article" date="2015" name="Nature">
        <title>Complex archaea that bridge the gap between prokaryotes and eukaryotes.</title>
        <authorList>
            <person name="Spang A."/>
            <person name="Saw J.H."/>
            <person name="Jorgensen S.L."/>
            <person name="Zaremba-Niedzwiedzka K."/>
            <person name="Martijn J."/>
            <person name="Lind A.E."/>
            <person name="van Eijk R."/>
            <person name="Schleper C."/>
            <person name="Guy L."/>
            <person name="Ettema T.J."/>
        </authorList>
    </citation>
    <scope>NUCLEOTIDE SEQUENCE</scope>
</reference>
<accession>A0A0F9WGQ2</accession>
<dbReference type="AlphaFoldDB" id="A0A0F9WGQ2"/>
<protein>
    <submittedName>
        <fullName evidence="1">Uncharacterized protein</fullName>
    </submittedName>
</protein>
<dbReference type="EMBL" id="LAZR01000277">
    <property type="protein sequence ID" value="KKN77553.1"/>
    <property type="molecule type" value="Genomic_DNA"/>
</dbReference>
<proteinExistence type="predicted"/>
<evidence type="ECO:0000313" key="1">
    <source>
        <dbReference type="EMBL" id="KKN77553.1"/>
    </source>
</evidence>